<evidence type="ECO:0000313" key="2">
    <source>
        <dbReference type="EMBL" id="TDG41084.1"/>
    </source>
</evidence>
<dbReference type="EMBL" id="LSRL02000414">
    <property type="protein sequence ID" value="TDG41084.1"/>
    <property type="molecule type" value="Genomic_DNA"/>
</dbReference>
<proteinExistence type="predicted"/>
<evidence type="ECO:0000313" key="3">
    <source>
        <dbReference type="Proteomes" id="UP000295192"/>
    </source>
</evidence>
<dbReference type="STRING" id="7232.A0A484AXE6"/>
<keyword evidence="3" id="KW-1185">Reference proteome</keyword>
<gene>
    <name evidence="2" type="ORF">AWZ03_012491</name>
</gene>
<evidence type="ECO:0000256" key="1">
    <source>
        <dbReference type="SAM" id="MobiDB-lite"/>
    </source>
</evidence>
<dbReference type="AlphaFoldDB" id="A0A484AXE6"/>
<feature type="region of interest" description="Disordered" evidence="1">
    <location>
        <begin position="1"/>
        <end position="46"/>
    </location>
</feature>
<dbReference type="OrthoDB" id="5956163at2759"/>
<comment type="caution">
    <text evidence="2">The sequence shown here is derived from an EMBL/GenBank/DDBJ whole genome shotgun (WGS) entry which is preliminary data.</text>
</comment>
<organism evidence="2 3">
    <name type="scientific">Drosophila navojoa</name>
    <name type="common">Fruit fly</name>
    <dbReference type="NCBI Taxonomy" id="7232"/>
    <lineage>
        <taxon>Eukaryota</taxon>
        <taxon>Metazoa</taxon>
        <taxon>Ecdysozoa</taxon>
        <taxon>Arthropoda</taxon>
        <taxon>Hexapoda</taxon>
        <taxon>Insecta</taxon>
        <taxon>Pterygota</taxon>
        <taxon>Neoptera</taxon>
        <taxon>Endopterygota</taxon>
        <taxon>Diptera</taxon>
        <taxon>Brachycera</taxon>
        <taxon>Muscomorpha</taxon>
        <taxon>Ephydroidea</taxon>
        <taxon>Drosophilidae</taxon>
        <taxon>Drosophila</taxon>
    </lineage>
</organism>
<protein>
    <submittedName>
        <fullName evidence="2">Uncharacterized protein</fullName>
    </submittedName>
</protein>
<name>A0A484AXE6_DRONA</name>
<sequence>MDKSRRTSQQSGRNQGKALQTGRNSLDSSTSDTGVNVPPFNHPHCDRQAMYQQPVRKVKPLRGSSQDPLRSNVRDYECFQIFHKQHILLVHAESAGLRHYAYHYHRFH</sequence>
<reference evidence="2 3" key="1">
    <citation type="journal article" date="2019" name="J. Hered.">
        <title>An Improved Genome Assembly for Drosophila navojoa, the Basal Species in the mojavensis Cluster.</title>
        <authorList>
            <person name="Vanderlinde T."/>
            <person name="Dupim E.G."/>
            <person name="Nazario-Yepiz N.O."/>
            <person name="Carvalho A.B."/>
        </authorList>
    </citation>
    <scope>NUCLEOTIDE SEQUENCE [LARGE SCALE GENOMIC DNA]</scope>
    <source>
        <strain evidence="2">Navoj_Jal97</strain>
        <tissue evidence="2">Whole organism</tissue>
    </source>
</reference>
<dbReference type="Proteomes" id="UP000295192">
    <property type="component" value="Unassembled WGS sequence"/>
</dbReference>
<accession>A0A484AXE6</accession>
<feature type="compositionally biased region" description="Polar residues" evidence="1">
    <location>
        <begin position="7"/>
        <end position="34"/>
    </location>
</feature>